<dbReference type="EMBL" id="CAJOBC010136060">
    <property type="protein sequence ID" value="CAF4629299.1"/>
    <property type="molecule type" value="Genomic_DNA"/>
</dbReference>
<evidence type="ECO:0000313" key="2">
    <source>
        <dbReference type="Proteomes" id="UP000681722"/>
    </source>
</evidence>
<proteinExistence type="predicted"/>
<reference evidence="1" key="1">
    <citation type="submission" date="2021-02" db="EMBL/GenBank/DDBJ databases">
        <authorList>
            <person name="Nowell W R."/>
        </authorList>
    </citation>
    <scope>NUCLEOTIDE SEQUENCE</scope>
</reference>
<accession>A0A8S2ZIC0</accession>
<sequence>LLKLNYDDFSPQTQTRITQAMEKLFMDASTLVIQEKQATAATILMDYYNNQKQCLAGYGEDIDFEQIKMAELYLDSLHSQKETVGATNPSKMVLLTPGKIVASSYLTGIKRMKAAVVKDAFDKLQQAGFGVYI</sequence>
<name>A0A8S2ZIC0_9BILA</name>
<dbReference type="Proteomes" id="UP000681722">
    <property type="component" value="Unassembled WGS sequence"/>
</dbReference>
<gene>
    <name evidence="1" type="ORF">SRO942_LOCUS49800</name>
</gene>
<evidence type="ECO:0000313" key="1">
    <source>
        <dbReference type="EMBL" id="CAF4629299.1"/>
    </source>
</evidence>
<dbReference type="AlphaFoldDB" id="A0A8S2ZIC0"/>
<protein>
    <submittedName>
        <fullName evidence="1">Uncharacterized protein</fullName>
    </submittedName>
</protein>
<comment type="caution">
    <text evidence="1">The sequence shown here is derived from an EMBL/GenBank/DDBJ whole genome shotgun (WGS) entry which is preliminary data.</text>
</comment>
<organism evidence="1 2">
    <name type="scientific">Didymodactylos carnosus</name>
    <dbReference type="NCBI Taxonomy" id="1234261"/>
    <lineage>
        <taxon>Eukaryota</taxon>
        <taxon>Metazoa</taxon>
        <taxon>Spiralia</taxon>
        <taxon>Gnathifera</taxon>
        <taxon>Rotifera</taxon>
        <taxon>Eurotatoria</taxon>
        <taxon>Bdelloidea</taxon>
        <taxon>Philodinida</taxon>
        <taxon>Philodinidae</taxon>
        <taxon>Didymodactylos</taxon>
    </lineage>
</organism>
<feature type="non-terminal residue" evidence="1">
    <location>
        <position position="1"/>
    </location>
</feature>